<feature type="transmembrane region" description="Helical" evidence="1">
    <location>
        <begin position="98"/>
        <end position="115"/>
    </location>
</feature>
<feature type="transmembrane region" description="Helical" evidence="1">
    <location>
        <begin position="247"/>
        <end position="269"/>
    </location>
</feature>
<dbReference type="STRING" id="1794912.AXX12_07200"/>
<evidence type="ECO:0008006" key="4">
    <source>
        <dbReference type="Google" id="ProtNLM"/>
    </source>
</evidence>
<keyword evidence="1" id="KW-1133">Transmembrane helix</keyword>
<feature type="transmembrane region" description="Helical" evidence="1">
    <location>
        <begin position="203"/>
        <end position="227"/>
    </location>
</feature>
<dbReference type="InterPro" id="IPR038728">
    <property type="entry name" value="YkvI-like"/>
</dbReference>
<dbReference type="PANTHER" id="PTHR37814:SF1">
    <property type="entry name" value="MEMBRANE PROTEIN"/>
    <property type="match status" value="1"/>
</dbReference>
<sequence length="332" mass="36276">MIGAGFASGQELLQFFACYGVWGLLGVVAAGWGFAYLGSHVLDIGYQLGATGYYQILYQVCGRRIGSALDACTVVFLFGGLCIMLAGTGAVAQDFLDLPYLAGVAAMAVLLLYTTARGVDCIATVNLLIMPLLILATLGAGIYSLWYHGSAEFLQELQNIPQPPFSWHWLGSSMQYLSYNLVLGATILAPLGRMTAKKSVRRAGGWSGGILLGLLSFWITVLLLTHYEQLAVSEVPMLELSLIQHPWNYWLYAGVLLGAMYTTAIASLYGTAEKLSRQFYLPLQTAILFILPVALLFSQFGFSRLISILYPIFGLLSCWFTLRLLWLGSRDS</sequence>
<proteinExistence type="predicted"/>
<feature type="transmembrane region" description="Helical" evidence="1">
    <location>
        <begin position="281"/>
        <end position="302"/>
    </location>
</feature>
<dbReference type="OrthoDB" id="4424890at2"/>
<keyword evidence="1" id="KW-0472">Membrane</keyword>
<keyword evidence="3" id="KW-1185">Reference proteome</keyword>
<dbReference type="RefSeq" id="WP_082816786.1">
    <property type="nucleotide sequence ID" value="NZ_LSGP01000017.1"/>
</dbReference>
<keyword evidence="1" id="KW-0812">Transmembrane</keyword>
<name>A0A154BQS6_ANASB</name>
<accession>A0A154BQS6</accession>
<gene>
    <name evidence="2" type="ORF">AXX12_07200</name>
</gene>
<feature type="transmembrane region" description="Helical" evidence="1">
    <location>
        <begin position="12"/>
        <end position="38"/>
    </location>
</feature>
<protein>
    <recommendedName>
        <fullName evidence="4">Transporter</fullName>
    </recommendedName>
</protein>
<evidence type="ECO:0000256" key="1">
    <source>
        <dbReference type="SAM" id="Phobius"/>
    </source>
</evidence>
<comment type="caution">
    <text evidence="2">The sequence shown here is derived from an EMBL/GenBank/DDBJ whole genome shotgun (WGS) entry which is preliminary data.</text>
</comment>
<feature type="transmembrane region" description="Helical" evidence="1">
    <location>
        <begin position="308"/>
        <end position="326"/>
    </location>
</feature>
<feature type="transmembrane region" description="Helical" evidence="1">
    <location>
        <begin position="68"/>
        <end position="92"/>
    </location>
</feature>
<dbReference type="AlphaFoldDB" id="A0A154BQS6"/>
<dbReference type="EMBL" id="LSGP01000017">
    <property type="protein sequence ID" value="KYZ76220.1"/>
    <property type="molecule type" value="Genomic_DNA"/>
</dbReference>
<feature type="transmembrane region" description="Helical" evidence="1">
    <location>
        <begin position="127"/>
        <end position="147"/>
    </location>
</feature>
<evidence type="ECO:0000313" key="3">
    <source>
        <dbReference type="Proteomes" id="UP000076268"/>
    </source>
</evidence>
<reference evidence="2 3" key="1">
    <citation type="submission" date="2016-02" db="EMBL/GenBank/DDBJ databases">
        <title>Anaerosporomusa subterraneum gen. nov., sp. nov., a spore-forming obligate anaerobe isolated from saprolite.</title>
        <authorList>
            <person name="Choi J.K."/>
            <person name="Shah M."/>
            <person name="Yee N."/>
        </authorList>
    </citation>
    <scope>NUCLEOTIDE SEQUENCE [LARGE SCALE GENOMIC DNA]</scope>
    <source>
        <strain evidence="2 3">RU4</strain>
    </source>
</reference>
<dbReference type="Proteomes" id="UP000076268">
    <property type="component" value="Unassembled WGS sequence"/>
</dbReference>
<evidence type="ECO:0000313" key="2">
    <source>
        <dbReference type="EMBL" id="KYZ76220.1"/>
    </source>
</evidence>
<dbReference type="PANTHER" id="PTHR37814">
    <property type="entry name" value="CONSERVED MEMBRANE PROTEIN"/>
    <property type="match status" value="1"/>
</dbReference>
<feature type="transmembrane region" description="Helical" evidence="1">
    <location>
        <begin position="167"/>
        <end position="191"/>
    </location>
</feature>
<organism evidence="2 3">
    <name type="scientific">Anaerosporomusa subterranea</name>
    <dbReference type="NCBI Taxonomy" id="1794912"/>
    <lineage>
        <taxon>Bacteria</taxon>
        <taxon>Bacillati</taxon>
        <taxon>Bacillota</taxon>
        <taxon>Negativicutes</taxon>
        <taxon>Acetonemataceae</taxon>
        <taxon>Anaerosporomusa</taxon>
    </lineage>
</organism>